<reference evidence="2" key="1">
    <citation type="submission" date="2021-02" db="EMBL/GenBank/DDBJ databases">
        <authorList>
            <person name="Dougan E. K."/>
            <person name="Rhodes N."/>
            <person name="Thang M."/>
            <person name="Chan C."/>
        </authorList>
    </citation>
    <scope>NUCLEOTIDE SEQUENCE</scope>
</reference>
<feature type="transmembrane region" description="Helical" evidence="1">
    <location>
        <begin position="203"/>
        <end position="228"/>
    </location>
</feature>
<accession>A0A812QKI8</accession>
<dbReference type="Proteomes" id="UP000649617">
    <property type="component" value="Unassembled WGS sequence"/>
</dbReference>
<dbReference type="AlphaFoldDB" id="A0A812QKI8"/>
<evidence type="ECO:0000313" key="3">
    <source>
        <dbReference type="Proteomes" id="UP000649617"/>
    </source>
</evidence>
<keyword evidence="1" id="KW-0472">Membrane</keyword>
<feature type="transmembrane region" description="Helical" evidence="1">
    <location>
        <begin position="269"/>
        <end position="288"/>
    </location>
</feature>
<evidence type="ECO:0000256" key="1">
    <source>
        <dbReference type="SAM" id="Phobius"/>
    </source>
</evidence>
<comment type="caution">
    <text evidence="2">The sequence shown here is derived from an EMBL/GenBank/DDBJ whole genome shotgun (WGS) entry which is preliminary data.</text>
</comment>
<organism evidence="2 3">
    <name type="scientific">Symbiodinium pilosum</name>
    <name type="common">Dinoflagellate</name>
    <dbReference type="NCBI Taxonomy" id="2952"/>
    <lineage>
        <taxon>Eukaryota</taxon>
        <taxon>Sar</taxon>
        <taxon>Alveolata</taxon>
        <taxon>Dinophyceae</taxon>
        <taxon>Suessiales</taxon>
        <taxon>Symbiodiniaceae</taxon>
        <taxon>Symbiodinium</taxon>
    </lineage>
</organism>
<name>A0A812QKI8_SYMPI</name>
<gene>
    <name evidence="2" type="primary">HCc2</name>
    <name evidence="2" type="ORF">SPIL2461_LOCUS9612</name>
</gene>
<protein>
    <submittedName>
        <fullName evidence="2">HCc2 protein</fullName>
    </submittedName>
</protein>
<feature type="transmembrane region" description="Helical" evidence="1">
    <location>
        <begin position="12"/>
        <end position="34"/>
    </location>
</feature>
<keyword evidence="1" id="KW-1133">Transmembrane helix</keyword>
<dbReference type="EMBL" id="CAJNIZ010016947">
    <property type="protein sequence ID" value="CAE7391813.1"/>
    <property type="molecule type" value="Genomic_DNA"/>
</dbReference>
<dbReference type="OrthoDB" id="418881at2759"/>
<keyword evidence="3" id="KW-1185">Reference proteome</keyword>
<proteinExistence type="predicted"/>
<sequence>MLQEDFDEICSGFWMDVAGSAFFFLLTIGGILYAELGKMASKVTFRENLLVVQSWNGKLFECSFIADVTAAKATAFGLEITSKARVRTEVSKGGGGGLIGFCDVFGFCKEKEERVLCVQGNAAISVLAGSGDEKRAFLQEFAKRLPVSIQGFDGVAEVEAPSPSPPSAGPSSLLEGRLGGILAARRGQAGELKTARKPISCDLYTEALFIVGMVAICCYCFMVLMNLFAWGMATGRGKCTHEMKPNLDLCDFVNVFSPVEFPLVTVDDFVNMGGLVLACIAYPIWVFMNMPFEYRFHEKEVVEEVLFAGWQSQASTMVVQTDIDTLELVWGTFEKYVWVETNAIYTVKQGVTKPFEVTARFAPGLEMKIGLVDSGCASCSGHGKKSIRYKDSIMSALNETKPGLLQSPEAEEAEA</sequence>
<keyword evidence="1" id="KW-0812">Transmembrane</keyword>
<evidence type="ECO:0000313" key="2">
    <source>
        <dbReference type="EMBL" id="CAE7391813.1"/>
    </source>
</evidence>